<dbReference type="Pfam" id="PF00975">
    <property type="entry name" value="Thioesterase"/>
    <property type="match status" value="1"/>
</dbReference>
<gene>
    <name evidence="2" type="ORF">EHV23_04075</name>
</gene>
<evidence type="ECO:0000259" key="1">
    <source>
        <dbReference type="Pfam" id="PF00975"/>
    </source>
</evidence>
<evidence type="ECO:0000313" key="3">
    <source>
        <dbReference type="Proteomes" id="UP000270261"/>
    </source>
</evidence>
<dbReference type="Gene3D" id="3.40.50.1820">
    <property type="entry name" value="alpha/beta hydrolase"/>
    <property type="match status" value="1"/>
</dbReference>
<evidence type="ECO:0000313" key="2">
    <source>
        <dbReference type="EMBL" id="RRN46080.1"/>
    </source>
</evidence>
<dbReference type="EMBL" id="RRUE01000001">
    <property type="protein sequence ID" value="RRN46080.1"/>
    <property type="molecule type" value="Genomic_DNA"/>
</dbReference>
<dbReference type="InterPro" id="IPR001031">
    <property type="entry name" value="Thioesterase"/>
</dbReference>
<reference evidence="2 3" key="1">
    <citation type="submission" date="2018-11" db="EMBL/GenBank/DDBJ databases">
        <title>Genome sequencing of Lautropia sp. KCOM 2505 (= ChDC F240).</title>
        <authorList>
            <person name="Kook J.-K."/>
            <person name="Park S.-N."/>
            <person name="Lim Y.K."/>
        </authorList>
    </citation>
    <scope>NUCLEOTIDE SEQUENCE [LARGE SCALE GENOMIC DNA]</scope>
    <source>
        <strain evidence="2 3">KCOM 2505</strain>
    </source>
</reference>
<dbReference type="InterPro" id="IPR029058">
    <property type="entry name" value="AB_hydrolase_fold"/>
</dbReference>
<comment type="caution">
    <text evidence="2">The sequence shown here is derived from an EMBL/GenBank/DDBJ whole genome shotgun (WGS) entry which is preliminary data.</text>
</comment>
<sequence>MVHEGRGSVLDYVTLAQALVDKCPVIGLSLDAARVPGDMMQIAHLHARTIRKIQPVGAVRVAGWSLGGALAPLIAKVLEDEEREVAWVGAIDPYIQSLDREDISPVDFVRAYVQSLVSEEGANTALCDRNVIAWLDEVRNLGDETFTAEWVRALTEHVRKLGLPRLPDGQDMDGKELQLGSGELSDLFAASWKLHKASNAPCEGVHIRASMNIWWAGAARSEHASAFTGWMKSDTCTERVLSEDHAGIIRSEVLLRDIISIS</sequence>
<accession>A0A426FTT8</accession>
<keyword evidence="3" id="KW-1185">Reference proteome</keyword>
<protein>
    <recommendedName>
        <fullName evidence="1">Thioesterase domain-containing protein</fullName>
    </recommendedName>
</protein>
<dbReference type="Proteomes" id="UP000270261">
    <property type="component" value="Unassembled WGS sequence"/>
</dbReference>
<proteinExistence type="predicted"/>
<name>A0A426FTT8_9BURK</name>
<dbReference type="SUPFAM" id="SSF53474">
    <property type="entry name" value="alpha/beta-Hydrolases"/>
    <property type="match status" value="1"/>
</dbReference>
<feature type="domain" description="Thioesterase" evidence="1">
    <location>
        <begin position="1"/>
        <end position="100"/>
    </location>
</feature>
<dbReference type="AlphaFoldDB" id="A0A426FTT8"/>
<dbReference type="OrthoDB" id="9766486at2"/>
<organism evidence="2 3">
    <name type="scientific">Lautropia dentalis</name>
    <dbReference type="NCBI Taxonomy" id="2490857"/>
    <lineage>
        <taxon>Bacteria</taxon>
        <taxon>Pseudomonadati</taxon>
        <taxon>Pseudomonadota</taxon>
        <taxon>Betaproteobacteria</taxon>
        <taxon>Burkholderiales</taxon>
        <taxon>Burkholderiaceae</taxon>
        <taxon>Lautropia</taxon>
    </lineage>
</organism>